<protein>
    <recommendedName>
        <fullName evidence="1">DDE-1 domain-containing protein</fullName>
    </recommendedName>
</protein>
<organism evidence="2 3">
    <name type="scientific">Riccia sorocarpa</name>
    <dbReference type="NCBI Taxonomy" id="122646"/>
    <lineage>
        <taxon>Eukaryota</taxon>
        <taxon>Viridiplantae</taxon>
        <taxon>Streptophyta</taxon>
        <taxon>Embryophyta</taxon>
        <taxon>Marchantiophyta</taxon>
        <taxon>Marchantiopsida</taxon>
        <taxon>Marchantiidae</taxon>
        <taxon>Marchantiales</taxon>
        <taxon>Ricciaceae</taxon>
        <taxon>Riccia</taxon>
    </lineage>
</organism>
<dbReference type="Proteomes" id="UP001633002">
    <property type="component" value="Unassembled WGS sequence"/>
</dbReference>
<dbReference type="AlphaFoldDB" id="A0ABD3GE39"/>
<comment type="caution">
    <text evidence="2">The sequence shown here is derived from an EMBL/GenBank/DDBJ whole genome shotgun (WGS) entry which is preliminary data.</text>
</comment>
<accession>A0ABD3GE39</accession>
<evidence type="ECO:0000313" key="3">
    <source>
        <dbReference type="Proteomes" id="UP001633002"/>
    </source>
</evidence>
<gene>
    <name evidence="2" type="ORF">R1sor_027146</name>
</gene>
<proteinExistence type="predicted"/>
<feature type="domain" description="DDE-1" evidence="1">
    <location>
        <begin position="2"/>
        <end position="66"/>
    </location>
</feature>
<sequence length="249" mass="28147">MREQKRKVLLLVDNASSHAFLGPGAVQSTARKFKRLQLSNVTILFLPPNTTAIIQPLDAGIIQAFKLREAWRSLEEQLIQNCWRKTRLLPLTWNHDICNGDEHVRCCLDSEANKLAGLIAKLDFGVGTLPVIEYLAMDPVDIESEYTDDELVRCVLNQSTWENILADEGLDIEETQDVDVNDLYPPLVSISDARRAASSLLQFICDNPQFALNAEVALIQIQTTLAKMTVANFNRFSQRTLDSFYHRES</sequence>
<evidence type="ECO:0000259" key="1">
    <source>
        <dbReference type="Pfam" id="PF03184"/>
    </source>
</evidence>
<name>A0ABD3GE39_9MARC</name>
<dbReference type="Pfam" id="PF03184">
    <property type="entry name" value="DDE_1"/>
    <property type="match status" value="1"/>
</dbReference>
<dbReference type="InterPro" id="IPR004875">
    <property type="entry name" value="DDE_SF_endonuclease_dom"/>
</dbReference>
<reference evidence="2 3" key="1">
    <citation type="submission" date="2024-09" db="EMBL/GenBank/DDBJ databases">
        <title>Chromosome-scale assembly of Riccia sorocarpa.</title>
        <authorList>
            <person name="Paukszto L."/>
        </authorList>
    </citation>
    <scope>NUCLEOTIDE SEQUENCE [LARGE SCALE GENOMIC DNA]</scope>
    <source>
        <strain evidence="2">LP-2024</strain>
        <tissue evidence="2">Aerial parts of the thallus</tissue>
    </source>
</reference>
<dbReference type="EMBL" id="JBJQOH010000008">
    <property type="protein sequence ID" value="KAL3677198.1"/>
    <property type="molecule type" value="Genomic_DNA"/>
</dbReference>
<keyword evidence="3" id="KW-1185">Reference proteome</keyword>
<evidence type="ECO:0000313" key="2">
    <source>
        <dbReference type="EMBL" id="KAL3677198.1"/>
    </source>
</evidence>